<evidence type="ECO:0000256" key="3">
    <source>
        <dbReference type="ARBA" id="ARBA00008419"/>
    </source>
</evidence>
<evidence type="ECO:0000256" key="5">
    <source>
        <dbReference type="ARBA" id="ARBA00018193"/>
    </source>
</evidence>
<dbReference type="Proteomes" id="UP001597511">
    <property type="component" value="Unassembled WGS sequence"/>
</dbReference>
<comment type="caution">
    <text evidence="13">The sequence shown here is derived from an EMBL/GenBank/DDBJ whole genome shotgun (WGS) entry which is preliminary data.</text>
</comment>
<dbReference type="PANTHER" id="PTHR11811">
    <property type="entry name" value="6-PHOSPHOGLUCONATE DEHYDROGENASE"/>
    <property type="match status" value="1"/>
</dbReference>
<evidence type="ECO:0000256" key="2">
    <source>
        <dbReference type="ARBA" id="ARBA00004874"/>
    </source>
</evidence>
<evidence type="ECO:0000256" key="1">
    <source>
        <dbReference type="ARBA" id="ARBA00002526"/>
    </source>
</evidence>
<evidence type="ECO:0000256" key="8">
    <source>
        <dbReference type="ARBA" id="ARBA00023126"/>
    </source>
</evidence>
<comment type="subunit">
    <text evidence="10">Homodimer.</text>
</comment>
<evidence type="ECO:0000256" key="11">
    <source>
        <dbReference type="RuleBase" id="RU000485"/>
    </source>
</evidence>
<evidence type="ECO:0000256" key="6">
    <source>
        <dbReference type="ARBA" id="ARBA00023002"/>
    </source>
</evidence>
<dbReference type="SUPFAM" id="SSF48179">
    <property type="entry name" value="6-phosphogluconate dehydrogenase C-terminal domain-like"/>
    <property type="match status" value="1"/>
</dbReference>
<dbReference type="InterPro" id="IPR006113">
    <property type="entry name" value="6PGDH_Gnd/GntZ"/>
</dbReference>
<comment type="function">
    <text evidence="1 10">Catalyzes the oxidative decarboxylation of 6-phosphogluconate to ribulose 5-phosphate and CO(2), with concomitant reduction of NADP to NADPH.</text>
</comment>
<keyword evidence="8 10" id="KW-0570">Pentose shunt</keyword>
<name>A0ABW6A6N7_9BACT</name>
<dbReference type="InterPro" id="IPR006183">
    <property type="entry name" value="Pgluconate_DH"/>
</dbReference>
<dbReference type="GO" id="GO:0004616">
    <property type="term" value="F:phosphogluconate dehydrogenase (decarboxylating) activity"/>
    <property type="evidence" value="ECO:0007669"/>
    <property type="project" value="UniProtKB-EC"/>
</dbReference>
<keyword evidence="10 11" id="KW-0521">NADP</keyword>
<keyword evidence="14" id="KW-1185">Reference proteome</keyword>
<organism evidence="13 14">
    <name type="scientific">Terrimonas rubra</name>
    <dbReference type="NCBI Taxonomy" id="1035890"/>
    <lineage>
        <taxon>Bacteria</taxon>
        <taxon>Pseudomonadati</taxon>
        <taxon>Bacteroidota</taxon>
        <taxon>Chitinophagia</taxon>
        <taxon>Chitinophagales</taxon>
        <taxon>Chitinophagaceae</taxon>
        <taxon>Terrimonas</taxon>
    </lineage>
</organism>
<dbReference type="NCBIfam" id="TIGR00873">
    <property type="entry name" value="gnd"/>
    <property type="match status" value="1"/>
</dbReference>
<accession>A0ABW6A6N7</accession>
<sequence length="467" mass="51214">MAAHFGMIGLGTMGRNLLLNVADHGYEVCGYDPNVDQQKRLLAEAGELKVTAAESLPEFLSHLATPRIIMLLVPAGKIVDSVLNELMPLVEKGDIIIDGGNTHFTDTDRRYDMLQSSGVHFIGMGVSGGEEGARRGPSMMPGGNIESYELVKEILEAIAAKSDEGPCVAYMGNKAAGHYTKMVHNGIEYAMMQLISEIYAVLKKAGELSNNELHLAFDAWNKAELQSFLVEITAAVFKQKDPETGNDLVDMILDKAKQKGTGMWTSQNAMDLNVPLPTIDIAVTMRYISALKDQRVSNSRLYNLPESVTPIEKELLITLSKSALHFGFLIAYAQGLHLLKVASEAYNYAIPLPEVVKIWKGGCIIRSAMLGDLRKAYVDDNNLANIISSPVFQPLFASLRNDVKQVLAIALENDIPVAALSSALHYFDAITSEKLSANLIQAQRDFFGAHTYERIDKPGVFHTEWEG</sequence>
<evidence type="ECO:0000313" key="13">
    <source>
        <dbReference type="EMBL" id="MFD2919343.1"/>
    </source>
</evidence>
<comment type="catalytic activity">
    <reaction evidence="9 10 11">
        <text>6-phospho-D-gluconate + NADP(+) = D-ribulose 5-phosphate + CO2 + NADPH</text>
        <dbReference type="Rhea" id="RHEA:10116"/>
        <dbReference type="ChEBI" id="CHEBI:16526"/>
        <dbReference type="ChEBI" id="CHEBI:57783"/>
        <dbReference type="ChEBI" id="CHEBI:58121"/>
        <dbReference type="ChEBI" id="CHEBI:58349"/>
        <dbReference type="ChEBI" id="CHEBI:58759"/>
        <dbReference type="EC" id="1.1.1.44"/>
    </reaction>
</comment>
<reference evidence="14" key="1">
    <citation type="journal article" date="2019" name="Int. J. Syst. Evol. Microbiol.">
        <title>The Global Catalogue of Microorganisms (GCM) 10K type strain sequencing project: providing services to taxonomists for standard genome sequencing and annotation.</title>
        <authorList>
            <consortium name="The Broad Institute Genomics Platform"/>
            <consortium name="The Broad Institute Genome Sequencing Center for Infectious Disease"/>
            <person name="Wu L."/>
            <person name="Ma J."/>
        </authorList>
    </citation>
    <scope>NUCLEOTIDE SEQUENCE [LARGE SCALE GENOMIC DNA]</scope>
    <source>
        <strain evidence="14">KCTC 23299</strain>
    </source>
</reference>
<dbReference type="EMBL" id="JBHUOZ010000001">
    <property type="protein sequence ID" value="MFD2919343.1"/>
    <property type="molecule type" value="Genomic_DNA"/>
</dbReference>
<protein>
    <recommendedName>
        <fullName evidence="5 10">6-phosphogluconate dehydrogenase, decarboxylating</fullName>
        <ecNumber evidence="4 10">1.1.1.44</ecNumber>
    </recommendedName>
</protein>
<evidence type="ECO:0000313" key="14">
    <source>
        <dbReference type="Proteomes" id="UP001597511"/>
    </source>
</evidence>
<keyword evidence="7 11" id="KW-0311">Gluconate utilization</keyword>
<dbReference type="Gene3D" id="3.40.50.720">
    <property type="entry name" value="NAD(P)-binding Rossmann-like Domain"/>
    <property type="match status" value="1"/>
</dbReference>
<feature type="domain" description="6-phosphogluconate dehydrogenase C-terminal" evidence="12">
    <location>
        <begin position="177"/>
        <end position="466"/>
    </location>
</feature>
<evidence type="ECO:0000256" key="10">
    <source>
        <dbReference type="PIRNR" id="PIRNR000109"/>
    </source>
</evidence>
<dbReference type="Pfam" id="PF00393">
    <property type="entry name" value="6PGD"/>
    <property type="match status" value="1"/>
</dbReference>
<dbReference type="Pfam" id="PF03446">
    <property type="entry name" value="NAD_binding_2"/>
    <property type="match status" value="1"/>
</dbReference>
<comment type="pathway">
    <text evidence="2 10 11">Carbohydrate degradation; pentose phosphate pathway; D-ribulose 5-phosphate from D-glucose 6-phosphate (oxidative stage): step 3/3.</text>
</comment>
<dbReference type="SMART" id="SM01350">
    <property type="entry name" value="6PGD"/>
    <property type="match status" value="1"/>
</dbReference>
<evidence type="ECO:0000259" key="12">
    <source>
        <dbReference type="SMART" id="SM01350"/>
    </source>
</evidence>
<dbReference type="InterPro" id="IPR013328">
    <property type="entry name" value="6PGD_dom2"/>
</dbReference>
<gene>
    <name evidence="13" type="primary">gndA</name>
    <name evidence="13" type="ORF">ACFS6H_06430</name>
</gene>
<dbReference type="Gene3D" id="1.10.1040.10">
    <property type="entry name" value="N-(1-d-carboxylethyl)-l-norvaline Dehydrogenase, domain 2"/>
    <property type="match status" value="1"/>
</dbReference>
<dbReference type="NCBIfam" id="NF006765">
    <property type="entry name" value="PRK09287.1"/>
    <property type="match status" value="1"/>
</dbReference>
<evidence type="ECO:0000256" key="4">
    <source>
        <dbReference type="ARBA" id="ARBA00013011"/>
    </source>
</evidence>
<dbReference type="EC" id="1.1.1.44" evidence="4 10"/>
<comment type="similarity">
    <text evidence="3 10 11">Belongs to the 6-phosphogluconate dehydrogenase family.</text>
</comment>
<dbReference type="PIRSF" id="PIRSF000109">
    <property type="entry name" value="6PGD"/>
    <property type="match status" value="1"/>
</dbReference>
<dbReference type="SUPFAM" id="SSF51735">
    <property type="entry name" value="NAD(P)-binding Rossmann-fold domains"/>
    <property type="match status" value="1"/>
</dbReference>
<dbReference type="PRINTS" id="PR00076">
    <property type="entry name" value="6PGDHDRGNASE"/>
</dbReference>
<dbReference type="InterPro" id="IPR008927">
    <property type="entry name" value="6-PGluconate_DH-like_C_sf"/>
</dbReference>
<keyword evidence="6 10" id="KW-0560">Oxidoreductase</keyword>
<proteinExistence type="inferred from homology"/>
<dbReference type="InterPro" id="IPR006114">
    <property type="entry name" value="6PGDH_C"/>
</dbReference>
<evidence type="ECO:0000256" key="9">
    <source>
        <dbReference type="ARBA" id="ARBA00048640"/>
    </source>
</evidence>
<evidence type="ECO:0000256" key="7">
    <source>
        <dbReference type="ARBA" id="ARBA00023064"/>
    </source>
</evidence>
<dbReference type="InterPro" id="IPR006115">
    <property type="entry name" value="6PGDH_NADP-bd"/>
</dbReference>
<dbReference type="Gene3D" id="1.20.5.320">
    <property type="entry name" value="6-Phosphogluconate Dehydrogenase, domain 3"/>
    <property type="match status" value="1"/>
</dbReference>
<dbReference type="InterPro" id="IPR036291">
    <property type="entry name" value="NAD(P)-bd_dom_sf"/>
</dbReference>
<dbReference type="RefSeq" id="WP_386096436.1">
    <property type="nucleotide sequence ID" value="NZ_JBHUOZ010000001.1"/>
</dbReference>